<dbReference type="GO" id="GO:0009536">
    <property type="term" value="C:plastid"/>
    <property type="evidence" value="ECO:0007669"/>
    <property type="project" value="UniProtKB-SubCell"/>
</dbReference>
<dbReference type="Pfam" id="PF06868">
    <property type="entry name" value="DUF1257"/>
    <property type="match status" value="1"/>
</dbReference>
<geneLocation type="chloroplast" evidence="5"/>
<reference evidence="5" key="2">
    <citation type="submission" date="2016-10" db="EMBL/GenBank/DDBJ databases">
        <authorList>
            <person name="de Groot N.N."/>
        </authorList>
    </citation>
    <scope>NUCLEOTIDE SEQUENCE</scope>
    <source>
        <strain evidence="5">J.0604</strain>
    </source>
</reference>
<dbReference type="PANTHER" id="PTHR39638">
    <property type="entry name" value="YCF35"/>
    <property type="match status" value="1"/>
</dbReference>
<evidence type="ECO:0000256" key="2">
    <source>
        <dbReference type="ARBA" id="ARBA00009068"/>
    </source>
</evidence>
<reference evidence="5" key="1">
    <citation type="submission" date="2016-10" db="EMBL/GenBank/DDBJ databases">
        <title>Chloroplast genomes as a tool to resolve red algal phylogenies: a case study in the Nemaliales.</title>
        <authorList>
            <person name="Costa J.F."/>
            <person name="Lin S.M."/>
            <person name="Macaya E.C."/>
            <person name="Fernandez-Garcia C."/>
            <person name="Verbruggen H."/>
        </authorList>
    </citation>
    <scope>NUCLEOTIDE SEQUENCE</scope>
    <source>
        <strain evidence="5">J.0604</strain>
    </source>
</reference>
<name>A0A1G4NXX4_9FLOR</name>
<comment type="similarity">
    <text evidence="2">Belongs to the ycf35 family.</text>
</comment>
<proteinExistence type="inferred from homology"/>
<evidence type="ECO:0000256" key="3">
    <source>
        <dbReference type="ARBA" id="ARBA00021585"/>
    </source>
</evidence>
<sequence>MSHLSKIKTQMTDTQILQDTLKEFQIVYTVKHEAAKKKPSIILNSQLEKTEHLKAEFTWANNNYELIADSRSWQDKKFLEHWQSKVYQQYAFNTIIKEGIRAGFQSNTYSSNNNNGTIKLVLEKWA</sequence>
<dbReference type="PANTHER" id="PTHR39638:SF2">
    <property type="entry name" value="YCF35"/>
    <property type="match status" value="1"/>
</dbReference>
<keyword evidence="4 5" id="KW-0934">Plastid</keyword>
<protein>
    <recommendedName>
        <fullName evidence="3">Uncharacterized protein ycf35</fullName>
    </recommendedName>
</protein>
<evidence type="ECO:0000256" key="1">
    <source>
        <dbReference type="ARBA" id="ARBA00004474"/>
    </source>
</evidence>
<keyword evidence="5" id="KW-0150">Chloroplast</keyword>
<comment type="subcellular location">
    <subcellularLocation>
        <location evidence="1">Plastid</location>
    </subcellularLocation>
</comment>
<accession>A0A1G4NXX4</accession>
<dbReference type="EMBL" id="LT622874">
    <property type="protein sequence ID" value="SCW23502.1"/>
    <property type="molecule type" value="Genomic_DNA"/>
</dbReference>
<dbReference type="AlphaFoldDB" id="A0A1G4NXX4"/>
<evidence type="ECO:0000313" key="5">
    <source>
        <dbReference type="EMBL" id="SCW23502.1"/>
    </source>
</evidence>
<organism evidence="5">
    <name type="scientific">Titanophycus setchellii</name>
    <dbReference type="NCBI Taxonomy" id="940129"/>
    <lineage>
        <taxon>Eukaryota</taxon>
        <taxon>Rhodophyta</taxon>
        <taxon>Florideophyceae</taxon>
        <taxon>Nemaliophycidae</taxon>
        <taxon>Nemaliales</taxon>
        <taxon>Liagoraceae</taxon>
        <taxon>Titanophycus</taxon>
    </lineage>
</organism>
<dbReference type="GeneID" id="29999579"/>
<gene>
    <name evidence="5" type="primary">ycf35</name>
    <name evidence="5" type="ORF">J0604_14</name>
</gene>
<evidence type="ECO:0000256" key="4">
    <source>
        <dbReference type="ARBA" id="ARBA00022640"/>
    </source>
</evidence>
<dbReference type="InterPro" id="IPR009666">
    <property type="entry name" value="Uncharacterised_Ycf35"/>
</dbReference>
<dbReference type="RefSeq" id="YP_009315047.1">
    <property type="nucleotide sequence ID" value="NC_031665.1"/>
</dbReference>